<dbReference type="GO" id="GO:0003676">
    <property type="term" value="F:nucleic acid binding"/>
    <property type="evidence" value="ECO:0007669"/>
    <property type="project" value="InterPro"/>
</dbReference>
<dbReference type="Gene3D" id="3.10.28.10">
    <property type="entry name" value="Homing endonucleases"/>
    <property type="match status" value="1"/>
</dbReference>
<dbReference type="GO" id="GO:0005737">
    <property type="term" value="C:cytoplasm"/>
    <property type="evidence" value="ECO:0007669"/>
    <property type="project" value="UniProtKB-SubCell"/>
</dbReference>
<dbReference type="PROSITE" id="PS50818">
    <property type="entry name" value="INTEIN_C_TER"/>
    <property type="match status" value="2"/>
</dbReference>
<dbReference type="SUPFAM" id="SSF55608">
    <property type="entry name" value="Homing endonucleases"/>
    <property type="match status" value="1"/>
</dbReference>
<dbReference type="InterPro" id="IPR029460">
    <property type="entry name" value="DNAPol_HHH"/>
</dbReference>
<feature type="domain" description="DOD-type homing endonuclease" evidence="12">
    <location>
        <begin position="1234"/>
        <end position="1375"/>
    </location>
</feature>
<dbReference type="SUPFAM" id="SSF51294">
    <property type="entry name" value="Hedgehog/intein (Hint) domain"/>
    <property type="match status" value="2"/>
</dbReference>
<reference evidence="13 14" key="1">
    <citation type="journal article" date="2016" name="Nat. Commun.">
        <title>Thousands of microbial genomes shed light on interconnected biogeochemical processes in an aquifer system.</title>
        <authorList>
            <person name="Anantharaman K."/>
            <person name="Brown C.T."/>
            <person name="Hug L.A."/>
            <person name="Sharon I."/>
            <person name="Castelle C.J."/>
            <person name="Probst A.J."/>
            <person name="Thomas B.C."/>
            <person name="Singh A."/>
            <person name="Wilkins M.J."/>
            <person name="Karaoz U."/>
            <person name="Brodie E.L."/>
            <person name="Williams K.H."/>
            <person name="Hubbard S.S."/>
            <person name="Banfield J.F."/>
        </authorList>
    </citation>
    <scope>NUCLEOTIDE SEQUENCE [LARGE SCALE GENOMIC DNA]</scope>
</reference>
<dbReference type="PANTHER" id="PTHR32294">
    <property type="entry name" value="DNA POLYMERASE III SUBUNIT ALPHA"/>
    <property type="match status" value="1"/>
</dbReference>
<evidence type="ECO:0000256" key="11">
    <source>
        <dbReference type="SAM" id="Coils"/>
    </source>
</evidence>
<comment type="catalytic activity">
    <reaction evidence="10">
        <text>DNA(n) + a 2'-deoxyribonucleoside 5'-triphosphate = DNA(n+1) + diphosphate</text>
        <dbReference type="Rhea" id="RHEA:22508"/>
        <dbReference type="Rhea" id="RHEA-COMP:17339"/>
        <dbReference type="Rhea" id="RHEA-COMP:17340"/>
        <dbReference type="ChEBI" id="CHEBI:33019"/>
        <dbReference type="ChEBI" id="CHEBI:61560"/>
        <dbReference type="ChEBI" id="CHEBI:173112"/>
        <dbReference type="EC" id="2.7.7.7"/>
    </reaction>
</comment>
<accession>A0A1G2HYI4</accession>
<dbReference type="SMART" id="SM00306">
    <property type="entry name" value="HintN"/>
    <property type="match status" value="2"/>
</dbReference>
<dbReference type="InterPro" id="IPR041931">
    <property type="entry name" value="DNA_pol3_alpha_thumb_dom"/>
</dbReference>
<evidence type="ECO:0000256" key="2">
    <source>
        <dbReference type="ARBA" id="ARBA00012417"/>
    </source>
</evidence>
<dbReference type="Pfam" id="PF02811">
    <property type="entry name" value="PHP"/>
    <property type="match status" value="1"/>
</dbReference>
<evidence type="ECO:0000313" key="13">
    <source>
        <dbReference type="EMBL" id="OGZ67469.1"/>
    </source>
</evidence>
<evidence type="ECO:0000313" key="14">
    <source>
        <dbReference type="Proteomes" id="UP000178380"/>
    </source>
</evidence>
<keyword evidence="9" id="KW-0651">Protein splicing</keyword>
<dbReference type="Pfam" id="PF14579">
    <property type="entry name" value="HHH_6"/>
    <property type="match status" value="1"/>
</dbReference>
<dbReference type="PROSITE" id="PS50817">
    <property type="entry name" value="INTEIN_N_TER"/>
    <property type="match status" value="2"/>
</dbReference>
<proteinExistence type="predicted"/>
<dbReference type="InterPro" id="IPR006142">
    <property type="entry name" value="INTEIN"/>
</dbReference>
<dbReference type="InterPro" id="IPR004860">
    <property type="entry name" value="LAGLIDADG_dom"/>
</dbReference>
<evidence type="ECO:0000256" key="8">
    <source>
        <dbReference type="ARBA" id="ARBA00022932"/>
    </source>
</evidence>
<name>A0A1G2HYI4_9BACT</name>
<dbReference type="Pfam" id="PF07733">
    <property type="entry name" value="DNA_pol3_alpha"/>
    <property type="match status" value="1"/>
</dbReference>
<keyword evidence="8" id="KW-0239">DNA-directed DNA polymerase</keyword>
<keyword evidence="11" id="KW-0175">Coiled coil</keyword>
<dbReference type="Gene3D" id="3.20.20.140">
    <property type="entry name" value="Metal-dependent hydrolases"/>
    <property type="match status" value="1"/>
</dbReference>
<evidence type="ECO:0000256" key="10">
    <source>
        <dbReference type="ARBA" id="ARBA00049244"/>
    </source>
</evidence>
<dbReference type="CDD" id="cd00081">
    <property type="entry name" value="Hint"/>
    <property type="match status" value="2"/>
</dbReference>
<evidence type="ECO:0000256" key="7">
    <source>
        <dbReference type="ARBA" id="ARBA00022813"/>
    </source>
</evidence>
<keyword evidence="4" id="KW-0808">Transferase</keyword>
<evidence type="ECO:0000256" key="3">
    <source>
        <dbReference type="ARBA" id="ARBA00019114"/>
    </source>
</evidence>
<keyword evidence="5" id="KW-0548">Nucleotidyltransferase</keyword>
<dbReference type="InterPro" id="IPR027434">
    <property type="entry name" value="Homing_endonucl"/>
</dbReference>
<dbReference type="InterPro" id="IPR040982">
    <property type="entry name" value="DNA_pol3_finger"/>
</dbReference>
<dbReference type="SUPFAM" id="SSF52980">
    <property type="entry name" value="Restriction endonuclease-like"/>
    <property type="match status" value="1"/>
</dbReference>
<keyword evidence="6" id="KW-0235">DNA replication</keyword>
<dbReference type="Pfam" id="PF17657">
    <property type="entry name" value="DNA_pol3_finger"/>
    <property type="match status" value="2"/>
</dbReference>
<dbReference type="SUPFAM" id="SSF89550">
    <property type="entry name" value="PHP domain-like"/>
    <property type="match status" value="1"/>
</dbReference>
<organism evidence="13 14">
    <name type="scientific">Candidatus Staskawiczbacteria bacterium RIFCSPHIGHO2_02_FULL_34_10</name>
    <dbReference type="NCBI Taxonomy" id="1802205"/>
    <lineage>
        <taxon>Bacteria</taxon>
        <taxon>Candidatus Staskawicziibacteriota</taxon>
    </lineage>
</organism>
<dbReference type="CDD" id="cd04485">
    <property type="entry name" value="DnaE_OBF"/>
    <property type="match status" value="1"/>
</dbReference>
<dbReference type="PRINTS" id="PR00379">
    <property type="entry name" value="INTEIN"/>
</dbReference>
<dbReference type="Gene3D" id="1.10.10.1600">
    <property type="entry name" value="Bacterial DNA polymerase III alpha subunit, thumb domain"/>
    <property type="match status" value="1"/>
</dbReference>
<dbReference type="Pfam" id="PF14890">
    <property type="entry name" value="Intein_splicing"/>
    <property type="match status" value="1"/>
</dbReference>
<dbReference type="CDD" id="cd12113">
    <property type="entry name" value="PHP_PolIIIA_DnaE3"/>
    <property type="match status" value="1"/>
</dbReference>
<feature type="coiled-coil region" evidence="11">
    <location>
        <begin position="1687"/>
        <end position="1714"/>
    </location>
</feature>
<dbReference type="NCBIfam" id="TIGR01443">
    <property type="entry name" value="intein_Cterm"/>
    <property type="match status" value="2"/>
</dbReference>
<dbReference type="Pfam" id="PF14528">
    <property type="entry name" value="LAGLIDADG_3"/>
    <property type="match status" value="1"/>
</dbReference>
<evidence type="ECO:0000256" key="5">
    <source>
        <dbReference type="ARBA" id="ARBA00022695"/>
    </source>
</evidence>
<comment type="caution">
    <text evidence="13">The sequence shown here is derived from an EMBL/GenBank/DDBJ whole genome shotgun (WGS) entry which is preliminary data.</text>
</comment>
<dbReference type="InterPro" id="IPR011708">
    <property type="entry name" value="DNA_pol3_alpha_NTPase_dom"/>
</dbReference>
<evidence type="ECO:0000256" key="9">
    <source>
        <dbReference type="ARBA" id="ARBA00023000"/>
    </source>
</evidence>
<evidence type="ECO:0000259" key="12">
    <source>
        <dbReference type="PROSITE" id="PS50819"/>
    </source>
</evidence>
<evidence type="ECO:0000256" key="4">
    <source>
        <dbReference type="ARBA" id="ARBA00022679"/>
    </source>
</evidence>
<dbReference type="Gene3D" id="1.10.150.870">
    <property type="match status" value="1"/>
</dbReference>
<gene>
    <name evidence="13" type="ORF">A3C58_00620</name>
</gene>
<evidence type="ECO:0000256" key="6">
    <source>
        <dbReference type="ARBA" id="ARBA00022705"/>
    </source>
</evidence>
<dbReference type="Pfam" id="PF01336">
    <property type="entry name" value="tRNA_anti-codon"/>
    <property type="match status" value="1"/>
</dbReference>
<dbReference type="EC" id="2.7.7.7" evidence="2"/>
<dbReference type="Gene3D" id="3.40.91.30">
    <property type="match status" value="1"/>
</dbReference>
<dbReference type="InterPro" id="IPR012340">
    <property type="entry name" value="NA-bd_OB-fold"/>
</dbReference>
<dbReference type="PANTHER" id="PTHR32294:SF0">
    <property type="entry name" value="DNA POLYMERASE III SUBUNIT ALPHA"/>
    <property type="match status" value="1"/>
</dbReference>
<dbReference type="InterPro" id="IPR016195">
    <property type="entry name" value="Pol/histidinol_Pase-like"/>
</dbReference>
<dbReference type="InterPro" id="IPR006141">
    <property type="entry name" value="Intein_N"/>
</dbReference>
<keyword evidence="7" id="KW-0068">Autocatalytic cleavage</keyword>
<dbReference type="PROSITE" id="PS50819">
    <property type="entry name" value="INTEIN_ENDONUCLEASE"/>
    <property type="match status" value="1"/>
</dbReference>
<dbReference type="InterPro" id="IPR004013">
    <property type="entry name" value="PHP_dom"/>
</dbReference>
<dbReference type="GO" id="GO:0003887">
    <property type="term" value="F:DNA-directed DNA polymerase activity"/>
    <property type="evidence" value="ECO:0007669"/>
    <property type="project" value="UniProtKB-KW"/>
</dbReference>
<protein>
    <recommendedName>
        <fullName evidence="3">DNA polymerase III subunit alpha</fullName>
        <ecNumber evidence="2">2.7.7.7</ecNumber>
    </recommendedName>
</protein>
<dbReference type="SMART" id="SM00305">
    <property type="entry name" value="HintC"/>
    <property type="match status" value="2"/>
</dbReference>
<dbReference type="InterPro" id="IPR004042">
    <property type="entry name" value="Intein_endonuc_central"/>
</dbReference>
<dbReference type="InterPro" id="IPR003586">
    <property type="entry name" value="Hint_dom_C"/>
</dbReference>
<comment type="subcellular location">
    <subcellularLocation>
        <location evidence="1">Cytoplasm</location>
    </subcellularLocation>
</comment>
<dbReference type="GO" id="GO:0004519">
    <property type="term" value="F:endonuclease activity"/>
    <property type="evidence" value="ECO:0007669"/>
    <property type="project" value="InterPro"/>
</dbReference>
<dbReference type="InterPro" id="IPR011335">
    <property type="entry name" value="Restrct_endonuc-II-like"/>
</dbReference>
<evidence type="ECO:0000256" key="1">
    <source>
        <dbReference type="ARBA" id="ARBA00004496"/>
    </source>
</evidence>
<sequence length="1869" mass="213676">MKFTHLHVHSHYSLLDGLPKIPELLDYVKELGMDSVALTDHGVMYGAVEFYKEAKARGIKPIIGCEVYVALEGRLDKRPNIDSKSYHMILLAKNQKGYENLVKLVTSAHLEGFYYKPRIDEEILEKYAEGLIGTSACLNGKIPKMLLANKLEEAEALAKKYVSWFGKDSFYLELQYHKNIPEQQVLNKKIVELSKKTGIPLIATNDSHYLRPEDADAQDILMLINTGADPNDPERLSLKTDDFSMIPPEQMAELFKDTPEAIENTQKIADMCDFNFVLGKAQLPHFEVPNGKTPEEYLTQLCEVGLQKKYGKNITTEIRDRMNYELSVINKTGFAGYILIVQDFVNWALEKRIGRNARGSAAGSLVCYLTDITSVDPIKYDLLFERFLNPERISMPDIDMDFTDRRRDEVLKYVSDKYGKDHVAQIITFGTMAARAVIRDVGRALQYTYSYCDALAKMIPLGMDLSETLEKVSEFRDIYNSDPQGKKLIDLGFKLEGVARHASTHACGVVISAKPLVDSVPLQHPTADDDNIVTQYEMHAIEDLGLLKMDFLGLKNLTIIEDTLARIFVIRNEKIDIENIPFDDKKTYQLLQKALSTSIFQLECLAGDTKVSTTTIKQLYEKRENRKLHSVYLDEGKLHKNEVIDVLKGEVKDLYRLIAENKWSIKASKDHYFMTEDGWKKLEEIKPGDKILVKLNANHSIYNTCSTCRKEICGQREGRSKFCYSCSAKFYRNPSKLESRKKISLAQLKFYENGGKTWNEGLTKETNKILKNNGEKISQALSGKSLEELWGKERADKFKKEHSQRMRGKGNSMFGMPAPHRKGGFRKDLNHYVRSSWEADFARILNLHNIQYQYEPKTFTLVRDNGEILNYTPDFYVPSKNTFYEIKGWMHELDQEKIDLFQKQYPQYSFVLISATRFAEFALKYKKLIAWECPQIPVRQSFSFIKVKEIKYAGKEQTYDIKMKAPGNNFVANGFLVHNSDGMKRYLKDLKPTEFEDIAAMVALYRPGPMQFIPDYIERKHGRQKITYIHPALQSILKNTQGIMIYQEQLMKIAQVIAGFTLGEADVLRKAVGKKIKELLDSQEKKFIDGAIKNGTNKKIAEELWQWILPFAAYGFNKCVTGDTKIISPKTGQLIQIKELVKNKKLLNYTFSLSENFKIKKSKVIEVFSNGKKLVFEVITRSGRKIIATNNHPFYTQYGWKNLESINIKERIAVPRLLPEPTRKVRIADYKIAVLGYMLAEGNLCHPSGFYFYSNSKEEIKDYCNNLEKFENTECSIDHSKSAIAVYAKRKNLKEKSEAVEWISKLGLKYKKATEKFFPDFVFGLSNAQLSLLIAKMFQGDGCINFKNGYAQIFYATSSQNIAEGLQHLLLRFGIISTIHKKKFKYRDELKTGYTININRYDNIQKFIINFKKYLLDNKANALKDIEKNHPILNGNIKNWSARGSKDIIPVAMIKPLMREAVLTGPMSIKEFSKENGFSERLLWNASDKVGYLRETVKIMAHGLNIKKIENLCNSDIFWDEIVSITEKGLQETFDLTIKGTHNFIANNIFVHNSHSVAYATIAYQTAYLKAHYPVEFMASVLTSEKIDVERIAFLIEECKKMDIEVLPPNINESLKNFTVVPNEKKIRFGLLAIKNVGNNIIEAVVEERKNNGPFTSIGDFINRVNSKDLNKKSMEALIKAGAFDAFNERNQLLQNLEKLLEIARENQKNKSNGQIGLFASVATSTNNEIKLAEALPAQLLEKLTWEKELLGLYVSSHPLHSFKKLFETKTTAISSIDKNMVNKKIILGGLIYNVKKIITKTGKPMLFMKLEDLTAKTEIVIFPNLLEAKPECLQENKIVFIAGRVDNRNGEIKIVADDVQEIIVPQES</sequence>
<dbReference type="InterPro" id="IPR030934">
    <property type="entry name" value="Intein_C"/>
</dbReference>
<dbReference type="InterPro" id="IPR004805">
    <property type="entry name" value="DnaE2/DnaE/PolC"/>
</dbReference>
<dbReference type="InterPro" id="IPR036844">
    <property type="entry name" value="Hint_dom_sf"/>
</dbReference>
<dbReference type="NCBIfam" id="TIGR00594">
    <property type="entry name" value="polc"/>
    <property type="match status" value="1"/>
</dbReference>
<dbReference type="Gene3D" id="2.170.16.10">
    <property type="entry name" value="Hedgehog/Intein (Hint) domain"/>
    <property type="match status" value="2"/>
</dbReference>
<dbReference type="InterPro" id="IPR003141">
    <property type="entry name" value="Pol/His_phosphatase_N"/>
</dbReference>
<dbReference type="GO" id="GO:0016539">
    <property type="term" value="P:intein-mediated protein splicing"/>
    <property type="evidence" value="ECO:0007669"/>
    <property type="project" value="InterPro"/>
</dbReference>
<dbReference type="NCBIfam" id="TIGR01445">
    <property type="entry name" value="intein_Nterm"/>
    <property type="match status" value="2"/>
</dbReference>
<dbReference type="GO" id="GO:0008408">
    <property type="term" value="F:3'-5' exonuclease activity"/>
    <property type="evidence" value="ECO:0007669"/>
    <property type="project" value="InterPro"/>
</dbReference>
<dbReference type="Gene3D" id="2.40.50.140">
    <property type="entry name" value="Nucleic acid-binding proteins"/>
    <property type="match status" value="1"/>
</dbReference>
<dbReference type="STRING" id="1802205.A3C58_00620"/>
<dbReference type="SMART" id="SM00481">
    <property type="entry name" value="POLIIIAc"/>
    <property type="match status" value="1"/>
</dbReference>
<dbReference type="InterPro" id="IPR003587">
    <property type="entry name" value="Hint_dom_N"/>
</dbReference>
<dbReference type="EMBL" id="MHOR01000008">
    <property type="protein sequence ID" value="OGZ67469.1"/>
    <property type="molecule type" value="Genomic_DNA"/>
</dbReference>
<dbReference type="InterPro" id="IPR004365">
    <property type="entry name" value="NA-bd_OB_tRNA"/>
</dbReference>
<dbReference type="Proteomes" id="UP000178380">
    <property type="component" value="Unassembled WGS sequence"/>
</dbReference>
<dbReference type="GO" id="GO:0006260">
    <property type="term" value="P:DNA replication"/>
    <property type="evidence" value="ECO:0007669"/>
    <property type="project" value="UniProtKB-KW"/>
</dbReference>